<keyword evidence="3" id="KW-1185">Reference proteome</keyword>
<dbReference type="SUPFAM" id="SSF48452">
    <property type="entry name" value="TPR-like"/>
    <property type="match status" value="1"/>
</dbReference>
<feature type="chain" id="PRO_5046405044" description="Tetratricopeptide repeat protein" evidence="1">
    <location>
        <begin position="19"/>
        <end position="520"/>
    </location>
</feature>
<dbReference type="Proteomes" id="UP000516134">
    <property type="component" value="Chromosome"/>
</dbReference>
<reference evidence="2 3" key="1">
    <citation type="submission" date="2020-08" db="EMBL/GenBank/DDBJ databases">
        <title>Genome sequence of Sphingomonas daechungensis KACC 18115T.</title>
        <authorList>
            <person name="Hyun D.-W."/>
            <person name="Bae J.-W."/>
        </authorList>
    </citation>
    <scope>NUCLEOTIDE SEQUENCE [LARGE SCALE GENOMIC DNA]</scope>
    <source>
        <strain evidence="2 3">KACC 18115</strain>
    </source>
</reference>
<dbReference type="EMBL" id="CP060780">
    <property type="protein sequence ID" value="QNP42581.1"/>
    <property type="molecule type" value="Genomic_DNA"/>
</dbReference>
<feature type="signal peptide" evidence="1">
    <location>
        <begin position="1"/>
        <end position="18"/>
    </location>
</feature>
<accession>A0ABX6SYC7</accession>
<dbReference type="Gene3D" id="1.25.40.10">
    <property type="entry name" value="Tetratricopeptide repeat domain"/>
    <property type="match status" value="1"/>
</dbReference>
<evidence type="ECO:0000313" key="2">
    <source>
        <dbReference type="EMBL" id="QNP42581.1"/>
    </source>
</evidence>
<keyword evidence="1" id="KW-0732">Signal</keyword>
<sequence>MKRIAFALLACAAAPVMAQSSEHQGHLMKEATPPKALILDGYGNGGFTITTANPKAQAFFNNGMQLAHAFAHKAAVEAMEESVRLDPQCAMCLWGQAWADGPTINYGKSEDEVAKLAELADKAADLAKAKGSERERQLIHALQLRYKDGGGGKDGDLKFAKAMAALASRYPDDDEIAVMAADAWLMTKADTAEDWKLNAELSIPLLERVLRRNPNDTPAIHFYIHATEIAERPALAEPYADRLGTLAPRASHLVHMPSHTYYWVGRYEDAAKANMRAVEIGIDNAKKLGLPAPNGVWGLPYHAHNVTFGLGGALQAGDADIALRLGRPLVEMSQSDGKAGPYRQMIAANGYYAMALFSDPKDVLALPQPKLPFLEAAWHYARGEAFAKLGNEEAVRKEAAAIHGVTGELSKDDGSLQAQTMTYIARNVLVGRADMMAHRPKEAAQAFAEAAEHEESDDFRSVSDPPAWHYPVRRDLALALEAQGDLAGARREAAAALAFRKNDPGTLALMAKLDGASAAR</sequence>
<evidence type="ECO:0000313" key="3">
    <source>
        <dbReference type="Proteomes" id="UP000516134"/>
    </source>
</evidence>
<dbReference type="PANTHER" id="PTHR45588">
    <property type="entry name" value="TPR DOMAIN-CONTAINING PROTEIN"/>
    <property type="match status" value="1"/>
</dbReference>
<evidence type="ECO:0000256" key="1">
    <source>
        <dbReference type="SAM" id="SignalP"/>
    </source>
</evidence>
<name>A0ABX6SYC7_9SPHN</name>
<dbReference type="InterPro" id="IPR011990">
    <property type="entry name" value="TPR-like_helical_dom_sf"/>
</dbReference>
<dbReference type="RefSeq" id="WP_187714013.1">
    <property type="nucleotide sequence ID" value="NZ_BAABJC010000001.1"/>
</dbReference>
<organism evidence="2 3">
    <name type="scientific">Sphingomonas daechungensis</name>
    <dbReference type="NCBI Taxonomy" id="1176646"/>
    <lineage>
        <taxon>Bacteria</taxon>
        <taxon>Pseudomonadati</taxon>
        <taxon>Pseudomonadota</taxon>
        <taxon>Alphaproteobacteria</taxon>
        <taxon>Sphingomonadales</taxon>
        <taxon>Sphingomonadaceae</taxon>
        <taxon>Sphingomonas</taxon>
    </lineage>
</organism>
<evidence type="ECO:0008006" key="4">
    <source>
        <dbReference type="Google" id="ProtNLM"/>
    </source>
</evidence>
<gene>
    <name evidence="2" type="ORF">H9L15_10275</name>
</gene>
<proteinExistence type="predicted"/>
<protein>
    <recommendedName>
        <fullName evidence="4">Tetratricopeptide repeat protein</fullName>
    </recommendedName>
</protein>
<dbReference type="PANTHER" id="PTHR45588:SF1">
    <property type="entry name" value="WW DOMAIN-CONTAINING PROTEIN"/>
    <property type="match status" value="1"/>
</dbReference>